<evidence type="ECO:0000256" key="6">
    <source>
        <dbReference type="SAM" id="Phobius"/>
    </source>
</evidence>
<keyword evidence="3 6" id="KW-0812">Transmembrane</keyword>
<sequence length="227" mass="25171">MKQASIFTTFFLIILANVSLFFSMPVWLQAALCCFLCAPLFLTRKYKKGLKWLLISAIFVVGNACVLLYPDNFWGHYLLFLFSGFGKLLPVVIVAVVVFSTTRVSELVYGLRCLHVPQWIIIPLSVLFRFFPTIRYDYRQIREAMKFRGLAVSGASMLLHPFRSMELIYVPLLNNASNVAADLTAAALTRGISDPGTKSSLTEVSIGVVDIGMVVVGLGLLGCLVYA</sequence>
<feature type="transmembrane region" description="Helical" evidence="6">
    <location>
        <begin position="49"/>
        <end position="70"/>
    </location>
</feature>
<organism evidence="7 8">
    <name type="scientific">Bombiscardovia coagulans</name>
    <dbReference type="NCBI Taxonomy" id="686666"/>
    <lineage>
        <taxon>Bacteria</taxon>
        <taxon>Bacillati</taxon>
        <taxon>Actinomycetota</taxon>
        <taxon>Actinomycetes</taxon>
        <taxon>Bifidobacteriales</taxon>
        <taxon>Bifidobacteriaceae</taxon>
        <taxon>Bombiscardovia</taxon>
    </lineage>
</organism>
<feature type="transmembrane region" description="Helical" evidence="6">
    <location>
        <begin position="119"/>
        <end position="138"/>
    </location>
</feature>
<dbReference type="GO" id="GO:0005886">
    <property type="term" value="C:plasma membrane"/>
    <property type="evidence" value="ECO:0007669"/>
    <property type="project" value="UniProtKB-ARBA"/>
</dbReference>
<dbReference type="AlphaFoldDB" id="A0A261ETW3"/>
<proteinExistence type="predicted"/>
<accession>A0A261ETW3</accession>
<evidence type="ECO:0000256" key="2">
    <source>
        <dbReference type="ARBA" id="ARBA00022475"/>
    </source>
</evidence>
<dbReference type="InterPro" id="IPR003339">
    <property type="entry name" value="ABC/ECF_trnsptr_transmembrane"/>
</dbReference>
<dbReference type="EMBL" id="MWWS01000004">
    <property type="protein sequence ID" value="OZG50265.1"/>
    <property type="molecule type" value="Genomic_DNA"/>
</dbReference>
<reference evidence="7 8" key="1">
    <citation type="journal article" date="2017" name="BMC Genomics">
        <title>Comparative genomic and phylogenomic analyses of the Bifidobacteriaceae family.</title>
        <authorList>
            <person name="Lugli G.A."/>
            <person name="Milani C."/>
            <person name="Turroni F."/>
            <person name="Duranti S."/>
            <person name="Mancabelli L."/>
            <person name="Mangifesta M."/>
            <person name="Ferrario C."/>
            <person name="Modesto M."/>
            <person name="Mattarelli P."/>
            <person name="Jiri K."/>
            <person name="van Sinderen D."/>
            <person name="Ventura M."/>
        </authorList>
    </citation>
    <scope>NUCLEOTIDE SEQUENCE [LARGE SCALE GENOMIC DNA]</scope>
    <source>
        <strain evidence="7 8">DSM 22924</strain>
    </source>
</reference>
<feature type="transmembrane region" description="Helical" evidence="6">
    <location>
        <begin position="204"/>
        <end position="226"/>
    </location>
</feature>
<dbReference type="RefSeq" id="WP_094722764.1">
    <property type="nucleotide sequence ID" value="NZ_MWWS01000004.1"/>
</dbReference>
<evidence type="ECO:0000256" key="1">
    <source>
        <dbReference type="ARBA" id="ARBA00004141"/>
    </source>
</evidence>
<protein>
    <submittedName>
        <fullName evidence="7">ABC transporter permease</fullName>
    </submittedName>
</protein>
<evidence type="ECO:0000256" key="5">
    <source>
        <dbReference type="ARBA" id="ARBA00023136"/>
    </source>
</evidence>
<feature type="transmembrane region" description="Helical" evidence="6">
    <location>
        <begin position="77"/>
        <end position="99"/>
    </location>
</feature>
<evidence type="ECO:0000313" key="7">
    <source>
        <dbReference type="EMBL" id="OZG50265.1"/>
    </source>
</evidence>
<keyword evidence="5 6" id="KW-0472">Membrane</keyword>
<comment type="caution">
    <text evidence="7">The sequence shown here is derived from an EMBL/GenBank/DDBJ whole genome shotgun (WGS) entry which is preliminary data.</text>
</comment>
<gene>
    <name evidence="7" type="ORF">BOCO_0782</name>
</gene>
<keyword evidence="4 6" id="KW-1133">Transmembrane helix</keyword>
<dbReference type="PANTHER" id="PTHR34857:SF2">
    <property type="entry name" value="SLL0384 PROTEIN"/>
    <property type="match status" value="1"/>
</dbReference>
<keyword evidence="8" id="KW-1185">Reference proteome</keyword>
<dbReference type="Pfam" id="PF02361">
    <property type="entry name" value="CbiQ"/>
    <property type="match status" value="1"/>
</dbReference>
<dbReference type="Proteomes" id="UP000216004">
    <property type="component" value="Unassembled WGS sequence"/>
</dbReference>
<evidence type="ECO:0000256" key="3">
    <source>
        <dbReference type="ARBA" id="ARBA00022692"/>
    </source>
</evidence>
<dbReference type="CDD" id="cd16914">
    <property type="entry name" value="EcfT"/>
    <property type="match status" value="1"/>
</dbReference>
<comment type="subcellular location">
    <subcellularLocation>
        <location evidence="1">Membrane</location>
        <topology evidence="1">Multi-pass membrane protein</topology>
    </subcellularLocation>
</comment>
<dbReference type="PANTHER" id="PTHR34857">
    <property type="entry name" value="SLL0384 PROTEIN"/>
    <property type="match status" value="1"/>
</dbReference>
<dbReference type="InterPro" id="IPR051611">
    <property type="entry name" value="ECF_transporter_component"/>
</dbReference>
<keyword evidence="2" id="KW-1003">Cell membrane</keyword>
<evidence type="ECO:0000313" key="8">
    <source>
        <dbReference type="Proteomes" id="UP000216004"/>
    </source>
</evidence>
<name>A0A261ETW3_9BIFI</name>
<dbReference type="OrthoDB" id="3251998at2"/>
<evidence type="ECO:0000256" key="4">
    <source>
        <dbReference type="ARBA" id="ARBA00022989"/>
    </source>
</evidence>